<dbReference type="SUPFAM" id="SSF102588">
    <property type="entry name" value="LmbE-like"/>
    <property type="match status" value="1"/>
</dbReference>
<dbReference type="RefSeq" id="WP_377306200.1">
    <property type="nucleotide sequence ID" value="NZ_JBHSMK010000009.1"/>
</dbReference>
<sequence>MALNGSAAGSPATRPGAMPAISGQTRLLVVAPHPDDETIATGMLIQQVRAAGGEVGILLLTSGDNNPWPQRWLERRVWIGAADRQRWGRRRHGEVLQALQCLGLPIEALQFLGWPDMGVTDVLLHSGEAAVATLAGAIDRFRPTLVALPALGDRHPDHGSAHVIVRLALARQAKPPQQLTYLVHGQAPASGVIEISGTPEQAGSKHAALAAHRSQMALSGARMRRLAARPERYVADAVPSEATPVLPWKPPAWMEPWLRLSVVSAAGTLSWRWREAPLKRHSDGTCQLTLPVAAGPRFVRLASSLPALWIFDHWGWCEL</sequence>
<dbReference type="InterPro" id="IPR024078">
    <property type="entry name" value="LmbE-like_dom_sf"/>
</dbReference>
<protein>
    <submittedName>
        <fullName evidence="1">PIG-L deacetylase family protein</fullName>
        <ecNumber evidence="1">3.5.1.-</ecNumber>
    </submittedName>
</protein>
<accession>A0ABW0JNL9</accession>
<keyword evidence="1" id="KW-0378">Hydrolase</keyword>
<proteinExistence type="predicted"/>
<dbReference type="InterPro" id="IPR003737">
    <property type="entry name" value="GlcNAc_PI_deacetylase-related"/>
</dbReference>
<gene>
    <name evidence="1" type="ORF">ACFPME_13625</name>
</gene>
<dbReference type="PANTHER" id="PTHR12993:SF29">
    <property type="entry name" value="BLR3841 PROTEIN"/>
    <property type="match status" value="1"/>
</dbReference>
<dbReference type="EC" id="3.5.1.-" evidence="1"/>
<dbReference type="Proteomes" id="UP001596013">
    <property type="component" value="Unassembled WGS sequence"/>
</dbReference>
<dbReference type="Pfam" id="PF02585">
    <property type="entry name" value="PIG-L"/>
    <property type="match status" value="1"/>
</dbReference>
<dbReference type="GO" id="GO:0016787">
    <property type="term" value="F:hydrolase activity"/>
    <property type="evidence" value="ECO:0007669"/>
    <property type="project" value="UniProtKB-KW"/>
</dbReference>
<comment type="caution">
    <text evidence="1">The sequence shown here is derived from an EMBL/GenBank/DDBJ whole genome shotgun (WGS) entry which is preliminary data.</text>
</comment>
<evidence type="ECO:0000313" key="2">
    <source>
        <dbReference type="Proteomes" id="UP001596013"/>
    </source>
</evidence>
<name>A0ABW0JNL9_9GAMM</name>
<dbReference type="Gene3D" id="3.40.50.10320">
    <property type="entry name" value="LmbE-like"/>
    <property type="match status" value="1"/>
</dbReference>
<dbReference type="PANTHER" id="PTHR12993">
    <property type="entry name" value="N-ACETYLGLUCOSAMINYL-PHOSPHATIDYLINOSITOL DE-N-ACETYLASE-RELATED"/>
    <property type="match status" value="1"/>
</dbReference>
<evidence type="ECO:0000313" key="1">
    <source>
        <dbReference type="EMBL" id="MFC5437599.1"/>
    </source>
</evidence>
<organism evidence="1 2">
    <name type="scientific">Rhodanobacter umsongensis</name>
    <dbReference type="NCBI Taxonomy" id="633153"/>
    <lineage>
        <taxon>Bacteria</taxon>
        <taxon>Pseudomonadati</taxon>
        <taxon>Pseudomonadota</taxon>
        <taxon>Gammaproteobacteria</taxon>
        <taxon>Lysobacterales</taxon>
        <taxon>Rhodanobacteraceae</taxon>
        <taxon>Rhodanobacter</taxon>
    </lineage>
</organism>
<keyword evidence="2" id="KW-1185">Reference proteome</keyword>
<reference evidence="2" key="1">
    <citation type="journal article" date="2019" name="Int. J. Syst. Evol. Microbiol.">
        <title>The Global Catalogue of Microorganisms (GCM) 10K type strain sequencing project: providing services to taxonomists for standard genome sequencing and annotation.</title>
        <authorList>
            <consortium name="The Broad Institute Genomics Platform"/>
            <consortium name="The Broad Institute Genome Sequencing Center for Infectious Disease"/>
            <person name="Wu L."/>
            <person name="Ma J."/>
        </authorList>
    </citation>
    <scope>NUCLEOTIDE SEQUENCE [LARGE SCALE GENOMIC DNA]</scope>
    <source>
        <strain evidence="2">JCM 17130</strain>
    </source>
</reference>
<dbReference type="EMBL" id="JBHSMK010000009">
    <property type="protein sequence ID" value="MFC5437599.1"/>
    <property type="molecule type" value="Genomic_DNA"/>
</dbReference>